<feature type="domain" description="Peptidase M13 N-terminal" evidence="12">
    <location>
        <begin position="174"/>
        <end position="561"/>
    </location>
</feature>
<dbReference type="PANTHER" id="PTHR11733:SF228">
    <property type="entry name" value="PROTEIN GONE EARLY"/>
    <property type="match status" value="1"/>
</dbReference>
<keyword evidence="5" id="KW-0479">Metal-binding</keyword>
<dbReference type="EMBL" id="GEDC01026886">
    <property type="protein sequence ID" value="JAS10412.1"/>
    <property type="molecule type" value="Transcribed_RNA"/>
</dbReference>
<evidence type="ECO:0000259" key="12">
    <source>
        <dbReference type="Pfam" id="PF05649"/>
    </source>
</evidence>
<dbReference type="InterPro" id="IPR018497">
    <property type="entry name" value="Peptidase_M13_C"/>
</dbReference>
<dbReference type="Gene3D" id="3.40.390.10">
    <property type="entry name" value="Collagenase (Catalytic Domain)"/>
    <property type="match status" value="1"/>
</dbReference>
<dbReference type="Pfam" id="PF01431">
    <property type="entry name" value="Peptidase_M13"/>
    <property type="match status" value="1"/>
</dbReference>
<evidence type="ECO:0000256" key="3">
    <source>
        <dbReference type="ARBA" id="ARBA00007357"/>
    </source>
</evidence>
<evidence type="ECO:0008006" key="15">
    <source>
        <dbReference type="Google" id="ProtNLM"/>
    </source>
</evidence>
<evidence type="ECO:0000256" key="4">
    <source>
        <dbReference type="ARBA" id="ARBA00022670"/>
    </source>
</evidence>
<evidence type="ECO:0000259" key="11">
    <source>
        <dbReference type="Pfam" id="PF01431"/>
    </source>
</evidence>
<evidence type="ECO:0000256" key="6">
    <source>
        <dbReference type="ARBA" id="ARBA00022801"/>
    </source>
</evidence>
<feature type="domain" description="Peptidase M13 C-terminal" evidence="11">
    <location>
        <begin position="625"/>
        <end position="825"/>
    </location>
</feature>
<evidence type="ECO:0000256" key="2">
    <source>
        <dbReference type="ARBA" id="ARBA00004401"/>
    </source>
</evidence>
<keyword evidence="6" id="KW-0378">Hydrolase</keyword>
<evidence type="ECO:0000313" key="14">
    <source>
        <dbReference type="EMBL" id="JAS10412.1"/>
    </source>
</evidence>
<evidence type="ECO:0000256" key="1">
    <source>
        <dbReference type="ARBA" id="ARBA00001947"/>
    </source>
</evidence>
<feature type="transmembrane region" description="Helical" evidence="10">
    <location>
        <begin position="115"/>
        <end position="141"/>
    </location>
</feature>
<feature type="region of interest" description="Disordered" evidence="9">
    <location>
        <begin position="66"/>
        <end position="89"/>
    </location>
</feature>
<reference evidence="14" key="1">
    <citation type="submission" date="2015-12" db="EMBL/GenBank/DDBJ databases">
        <title>De novo transcriptome assembly of four potential Pierce s Disease insect vectors from Arizona vineyards.</title>
        <authorList>
            <person name="Tassone E.E."/>
        </authorList>
    </citation>
    <scope>NUCLEOTIDE SEQUENCE</scope>
</reference>
<keyword evidence="10" id="KW-0472">Membrane</keyword>
<dbReference type="PROSITE" id="PS51885">
    <property type="entry name" value="NEPRILYSIN"/>
    <property type="match status" value="1"/>
</dbReference>
<keyword evidence="8" id="KW-0482">Metalloprotease</keyword>
<dbReference type="PANTHER" id="PTHR11733">
    <property type="entry name" value="ZINC METALLOPROTEASE FAMILY M13 NEPRILYSIN-RELATED"/>
    <property type="match status" value="1"/>
</dbReference>
<gene>
    <name evidence="14" type="ORF">g.28722</name>
    <name evidence="13" type="ORF">g.28723</name>
</gene>
<evidence type="ECO:0000313" key="13">
    <source>
        <dbReference type="EMBL" id="JAS08455.1"/>
    </source>
</evidence>
<feature type="region of interest" description="Disordered" evidence="9">
    <location>
        <begin position="1"/>
        <end position="37"/>
    </location>
</feature>
<accession>A0A1B6CAA0</accession>
<dbReference type="GO" id="GO:0005886">
    <property type="term" value="C:plasma membrane"/>
    <property type="evidence" value="ECO:0007669"/>
    <property type="project" value="UniProtKB-SubCell"/>
</dbReference>
<proteinExistence type="inferred from homology"/>
<comment type="similarity">
    <text evidence="3">Belongs to the peptidase M13 family.</text>
</comment>
<dbReference type="InterPro" id="IPR042089">
    <property type="entry name" value="Peptidase_M13_dom_2"/>
</dbReference>
<dbReference type="InterPro" id="IPR008753">
    <property type="entry name" value="Peptidase_M13_N"/>
</dbReference>
<dbReference type="SUPFAM" id="SSF55486">
    <property type="entry name" value="Metalloproteases ('zincins'), catalytic domain"/>
    <property type="match status" value="1"/>
</dbReference>
<dbReference type="EMBL" id="GEDC01028843">
    <property type="protein sequence ID" value="JAS08455.1"/>
    <property type="molecule type" value="Transcribed_RNA"/>
</dbReference>
<dbReference type="AlphaFoldDB" id="A0A1B6CAA0"/>
<comment type="subcellular location">
    <subcellularLocation>
        <location evidence="2">Cell membrane</location>
        <topology evidence="2">Single-pass type II membrane protein</topology>
    </subcellularLocation>
</comment>
<evidence type="ECO:0000256" key="10">
    <source>
        <dbReference type="SAM" id="Phobius"/>
    </source>
</evidence>
<dbReference type="Gene3D" id="1.10.1380.10">
    <property type="entry name" value="Neutral endopeptidase , domain2"/>
    <property type="match status" value="1"/>
</dbReference>
<keyword evidence="7" id="KW-0862">Zinc</keyword>
<dbReference type="InterPro" id="IPR000718">
    <property type="entry name" value="Peptidase_M13"/>
</dbReference>
<evidence type="ECO:0000256" key="9">
    <source>
        <dbReference type="SAM" id="MobiDB-lite"/>
    </source>
</evidence>
<comment type="cofactor">
    <cofactor evidence="1">
        <name>Zn(2+)</name>
        <dbReference type="ChEBI" id="CHEBI:29105"/>
    </cofactor>
</comment>
<dbReference type="CDD" id="cd08662">
    <property type="entry name" value="M13"/>
    <property type="match status" value="1"/>
</dbReference>
<evidence type="ECO:0000256" key="5">
    <source>
        <dbReference type="ARBA" id="ARBA00022723"/>
    </source>
</evidence>
<dbReference type="GO" id="GO:0046872">
    <property type="term" value="F:metal ion binding"/>
    <property type="evidence" value="ECO:0007669"/>
    <property type="project" value="UniProtKB-KW"/>
</dbReference>
<keyword evidence="4" id="KW-0645">Protease</keyword>
<keyword evidence="10" id="KW-1133">Transmembrane helix</keyword>
<evidence type="ECO:0000256" key="7">
    <source>
        <dbReference type="ARBA" id="ARBA00022833"/>
    </source>
</evidence>
<keyword evidence="10" id="KW-0812">Transmembrane</keyword>
<evidence type="ECO:0000256" key="8">
    <source>
        <dbReference type="ARBA" id="ARBA00023049"/>
    </source>
</evidence>
<dbReference type="InterPro" id="IPR024079">
    <property type="entry name" value="MetalloPept_cat_dom_sf"/>
</dbReference>
<dbReference type="GO" id="GO:0016485">
    <property type="term" value="P:protein processing"/>
    <property type="evidence" value="ECO:0007669"/>
    <property type="project" value="TreeGrafter"/>
</dbReference>
<dbReference type="GO" id="GO:0004222">
    <property type="term" value="F:metalloendopeptidase activity"/>
    <property type="evidence" value="ECO:0007669"/>
    <property type="project" value="InterPro"/>
</dbReference>
<sequence length="829" mass="94909">MANSTCSTPEVEKKPIENGLGNDSEESSNSEKDPCLLSKEKYTSVEVINAKNDSDPTETKQLQTELKKNNRNSYKLTKRESGKKRNRLNNSKCGPTFADFEKNLESKTGLSRTGLIVAAIILLTLFILIIVIITLGLLWPITPHSQKYPMCKNPACLHTSAEILPKMDTNETNPCENFRRYSCGSWMQSTTLPKNKNEWGLKQRMQYITRDKIRRLISTMPHLTSGNSYHWKLKYFYDSCMAFDNIEAERDRHLTKIITDLGGWNVLRSFNMYDWDVEIVIKSLHAFYGVNLFFNIDVVPDPRDSQLDIIQISPPELGLPHRNYYYRPADSSVVQAYKRFLKDAAQTLGATSSNAESFSEEIFSYEKRIAEILPDTRNRDPFRTYNKMTIDELKTLAPSLQLKDILLAKFTEANIDDIMHVIVPYPEYLRDISAIKTSTDRSVLNNYALSQLAVAYLPYMSKQYRDTINIYRKDMFGENEPSPRWEFCISVLQKYMGYAVAALFQENAKNVDAGHNAVSRIFEDIRSSVLKSVRGASWINQNLRDHLLDKLNGLGLQVGFPEPFLRTTYIDEFYRSMHVQKHDFFQNVLYGVTFLQKYQQKRLKMPAEEHRWTDAMTSSDVSVSYVVETNKVIVPQAILTEPFFHPEYPMYVLYGNIGVEISSAIMEGLVPWKVMYAGDGTLLVTEHPAINQTSHDFRYVMECLRKFWNNAGYAKMNVSNRTGYNTLVAISAVKNALNALKMGLSFMPHIHQPALENYEDEQLFFITYTQAICSIKSAHKSDLDSTLDEHLDETALLPIILSQLDAFSDTFHCSTGDLLHISSTCSDIL</sequence>
<protein>
    <recommendedName>
        <fullName evidence="15">Peptidase M13 N-terminal domain-containing protein</fullName>
    </recommendedName>
</protein>
<dbReference type="Pfam" id="PF05649">
    <property type="entry name" value="Peptidase_M13_N"/>
    <property type="match status" value="1"/>
</dbReference>
<name>A0A1B6CAA0_9HEMI</name>
<organism evidence="14">
    <name type="scientific">Clastoptera arizonana</name>
    <name type="common">Arizona spittle bug</name>
    <dbReference type="NCBI Taxonomy" id="38151"/>
    <lineage>
        <taxon>Eukaryota</taxon>
        <taxon>Metazoa</taxon>
        <taxon>Ecdysozoa</taxon>
        <taxon>Arthropoda</taxon>
        <taxon>Hexapoda</taxon>
        <taxon>Insecta</taxon>
        <taxon>Pterygota</taxon>
        <taxon>Neoptera</taxon>
        <taxon>Paraneoptera</taxon>
        <taxon>Hemiptera</taxon>
        <taxon>Auchenorrhyncha</taxon>
        <taxon>Cercopoidea</taxon>
        <taxon>Clastopteridae</taxon>
        <taxon>Clastoptera</taxon>
    </lineage>
</organism>